<keyword evidence="12" id="KW-1133">Transmembrane helix</keyword>
<dbReference type="PROSITE" id="PS50894">
    <property type="entry name" value="HPT"/>
    <property type="match status" value="1"/>
</dbReference>
<dbReference type="PROSITE" id="PS50885">
    <property type="entry name" value="HAMP"/>
    <property type="match status" value="1"/>
</dbReference>
<feature type="domain" description="HAMP" evidence="14">
    <location>
        <begin position="207"/>
        <end position="260"/>
    </location>
</feature>
<reference evidence="17" key="1">
    <citation type="submission" date="2016-10" db="EMBL/GenBank/DDBJ databases">
        <authorList>
            <person name="Varghese N."/>
            <person name="Submissions S."/>
        </authorList>
    </citation>
    <scope>NUCLEOTIDE SEQUENCE [LARGE SCALE GENOMIC DNA]</scope>
    <source>
        <strain evidence="17">DSM 27981</strain>
    </source>
</reference>
<dbReference type="PANTHER" id="PTHR43395">
    <property type="entry name" value="SENSOR HISTIDINE KINASE CHEA"/>
    <property type="match status" value="1"/>
</dbReference>
<dbReference type="InterPro" id="IPR008207">
    <property type="entry name" value="Sig_transdc_His_kin_Hpt_dom"/>
</dbReference>
<evidence type="ECO:0000313" key="17">
    <source>
        <dbReference type="Proteomes" id="UP000199119"/>
    </source>
</evidence>
<dbReference type="InterPro" id="IPR004358">
    <property type="entry name" value="Sig_transdc_His_kin-like_C"/>
</dbReference>
<comment type="function">
    <text evidence="9">Involved in the transmission of sensory signals from the chemoreceptors to the flagellar motors. CheA is autophosphorylated; it can transfer its phosphate group to either CheB or CheY.</text>
</comment>
<evidence type="ECO:0000256" key="9">
    <source>
        <dbReference type="ARBA" id="ARBA00035100"/>
    </source>
</evidence>
<dbReference type="CDD" id="cd06225">
    <property type="entry name" value="HAMP"/>
    <property type="match status" value="1"/>
</dbReference>
<feature type="transmembrane region" description="Helical" evidence="12">
    <location>
        <begin position="186"/>
        <end position="206"/>
    </location>
</feature>
<dbReference type="SUPFAM" id="SSF47226">
    <property type="entry name" value="Histidine-containing phosphotransfer domain, HPT domain"/>
    <property type="match status" value="1"/>
</dbReference>
<evidence type="ECO:0000256" key="1">
    <source>
        <dbReference type="ARBA" id="ARBA00000085"/>
    </source>
</evidence>
<organism evidence="16 17">
    <name type="scientific">Paracidovorax wautersii</name>
    <dbReference type="NCBI Taxonomy" id="1177982"/>
    <lineage>
        <taxon>Bacteria</taxon>
        <taxon>Pseudomonadati</taxon>
        <taxon>Pseudomonadota</taxon>
        <taxon>Betaproteobacteria</taxon>
        <taxon>Burkholderiales</taxon>
        <taxon>Comamonadaceae</taxon>
        <taxon>Paracidovorax</taxon>
    </lineage>
</organism>
<feature type="domain" description="PAC" evidence="13">
    <location>
        <begin position="351"/>
        <end position="403"/>
    </location>
</feature>
<dbReference type="STRING" id="1177982.SAMN04489711_107162"/>
<feature type="coiled-coil region" evidence="11">
    <location>
        <begin position="73"/>
        <end position="100"/>
    </location>
</feature>
<dbReference type="InterPro" id="IPR024478">
    <property type="entry name" value="HlyB_4HB_MCP"/>
</dbReference>
<dbReference type="CDD" id="cd00088">
    <property type="entry name" value="HPT"/>
    <property type="match status" value="1"/>
</dbReference>
<evidence type="ECO:0000259" key="14">
    <source>
        <dbReference type="PROSITE" id="PS50885"/>
    </source>
</evidence>
<keyword evidence="12" id="KW-0472">Membrane</keyword>
<keyword evidence="17" id="KW-1185">Reference proteome</keyword>
<dbReference type="Proteomes" id="UP000199119">
    <property type="component" value="Unassembled WGS sequence"/>
</dbReference>
<protein>
    <recommendedName>
        <fullName evidence="4">Chemotaxis protein CheA</fullName>
        <ecNumber evidence="3">2.7.13.3</ecNumber>
    </recommendedName>
</protein>
<dbReference type="InterPro" id="IPR036641">
    <property type="entry name" value="HPT_dom_sf"/>
</dbReference>
<dbReference type="Pfam" id="PF00672">
    <property type="entry name" value="HAMP"/>
    <property type="match status" value="1"/>
</dbReference>
<dbReference type="RefSeq" id="WP_092939789.1">
    <property type="nucleotide sequence ID" value="NZ_FONX01000007.1"/>
</dbReference>
<dbReference type="Pfam" id="PF01627">
    <property type="entry name" value="Hpt"/>
    <property type="match status" value="1"/>
</dbReference>
<feature type="domain" description="HPt" evidence="15">
    <location>
        <begin position="414"/>
        <end position="513"/>
    </location>
</feature>
<dbReference type="GO" id="GO:0016020">
    <property type="term" value="C:membrane"/>
    <property type="evidence" value="ECO:0007669"/>
    <property type="project" value="UniProtKB-SubCell"/>
</dbReference>
<evidence type="ECO:0000256" key="6">
    <source>
        <dbReference type="ARBA" id="ARBA00022679"/>
    </source>
</evidence>
<feature type="modified residue" description="Phosphohistidine" evidence="10">
    <location>
        <position position="459"/>
    </location>
</feature>
<keyword evidence="11" id="KW-0175">Coiled coil</keyword>
<dbReference type="Gene3D" id="1.20.120.160">
    <property type="entry name" value="HPT domain"/>
    <property type="match status" value="1"/>
</dbReference>
<evidence type="ECO:0000256" key="4">
    <source>
        <dbReference type="ARBA" id="ARBA00021495"/>
    </source>
</evidence>
<evidence type="ECO:0000313" key="16">
    <source>
        <dbReference type="EMBL" id="SFE92843.1"/>
    </source>
</evidence>
<keyword evidence="8" id="KW-0902">Two-component regulatory system</keyword>
<dbReference type="PROSITE" id="PS50113">
    <property type="entry name" value="PAC"/>
    <property type="match status" value="1"/>
</dbReference>
<evidence type="ECO:0000256" key="7">
    <source>
        <dbReference type="ARBA" id="ARBA00022777"/>
    </source>
</evidence>
<dbReference type="GO" id="GO:0000155">
    <property type="term" value="F:phosphorelay sensor kinase activity"/>
    <property type="evidence" value="ECO:0007669"/>
    <property type="project" value="UniProtKB-ARBA"/>
</dbReference>
<sequence>MTVRSRIALLIVLALLALCAIGGFALYQSSQGALQVKRVTEGVVPSTIHSVELMGQLKDVQIAALNMVGAPDRAAAEAMHQQVTERKDALRQALEAQSRSADSEAQRGLIKEAEMSLDNYFAAIDDTAKFKLAGQQEAAEAYMAATVDQYLREQGQMIEAVQVERRRSKDEAIAELNQQLERTTTMLLLVAAVSVIGLGGAGLMLYRQIVQPIGEMQLKMTEIATSQDFSHRVPVARMDEIGRSLTAFNAMVAKIEESSELVRQKTADIQAMLQTLPQGILTLEAGRRIHPEYSSYLCTLLERQQLAGRTLDEALLDRCEGSADARAQADAAIDACIGEDELNFSFNAHLLPKELCLACDDGRRKIIELGWSPITAADGTVARLLVSLRDVTELRELARDAQARKEELSMVGELLAVPAEKFRAFAGAAAQLLDEARVQLQAPQQARASAIAALFRGMHTIKGNARTYGLPRIADAAHVAEQRYSALRDDLSGWDEAALVADLDAVDAALQAYVHVNDETLGRGAAGHEGAEGAVRIARERLDALRASIDSVLLEGDWPQDHRERLAQVAHALQHPDAAGLAEVFGSVAASLPDLARELGKEAPVAECTGTPVLLRAQAGQAMRDAFVHLLRNAVDHGIEPPQERAAKGKPARGHIRAQTQIDGDDVIVRLQDDGRGLDLARIHDRALAQGLLGPDDAPSAEALAQMIFAPGFSTASQVTAVSGRGVGMDAVKAFIEALDGSVAVVLDADAAVYATPFTTVIRLPLRWTVSAQGSRGALGEAA</sequence>
<dbReference type="Pfam" id="PF12729">
    <property type="entry name" value="4HB_MCP_1"/>
    <property type="match status" value="1"/>
</dbReference>
<evidence type="ECO:0000256" key="8">
    <source>
        <dbReference type="ARBA" id="ARBA00023012"/>
    </source>
</evidence>
<gene>
    <name evidence="16" type="ORF">SAMN04489711_107162</name>
</gene>
<dbReference type="InterPro" id="IPR036890">
    <property type="entry name" value="HATPase_C_sf"/>
</dbReference>
<dbReference type="Pfam" id="PF02518">
    <property type="entry name" value="HATPase_c"/>
    <property type="match status" value="1"/>
</dbReference>
<dbReference type="Gene3D" id="3.30.450.20">
    <property type="entry name" value="PAS domain"/>
    <property type="match status" value="1"/>
</dbReference>
<dbReference type="EMBL" id="FONX01000007">
    <property type="protein sequence ID" value="SFE92843.1"/>
    <property type="molecule type" value="Genomic_DNA"/>
</dbReference>
<dbReference type="InterPro" id="IPR003594">
    <property type="entry name" value="HATPase_dom"/>
</dbReference>
<keyword evidence="12" id="KW-0812">Transmembrane</keyword>
<evidence type="ECO:0000259" key="13">
    <source>
        <dbReference type="PROSITE" id="PS50113"/>
    </source>
</evidence>
<dbReference type="SUPFAM" id="SSF55874">
    <property type="entry name" value="ATPase domain of HSP90 chaperone/DNA topoisomerase II/histidine kinase"/>
    <property type="match status" value="1"/>
</dbReference>
<accession>A0A1I2EJH9</accession>
<dbReference type="InterPro" id="IPR051315">
    <property type="entry name" value="Bact_Chemotaxis_CheA"/>
</dbReference>
<dbReference type="OrthoDB" id="9803176at2"/>
<proteinExistence type="predicted"/>
<keyword evidence="5 10" id="KW-0597">Phosphoprotein</keyword>
<dbReference type="Gene3D" id="6.10.340.10">
    <property type="match status" value="1"/>
</dbReference>
<dbReference type="EC" id="2.7.13.3" evidence="3"/>
<dbReference type="SMART" id="SM00073">
    <property type="entry name" value="HPT"/>
    <property type="match status" value="1"/>
</dbReference>
<dbReference type="Gene3D" id="3.30.565.10">
    <property type="entry name" value="Histidine kinase-like ATPase, C-terminal domain"/>
    <property type="match status" value="1"/>
</dbReference>
<name>A0A1I2EJH9_9BURK</name>
<comment type="catalytic activity">
    <reaction evidence="1">
        <text>ATP + protein L-histidine = ADP + protein N-phospho-L-histidine.</text>
        <dbReference type="EC" id="2.7.13.3"/>
    </reaction>
</comment>
<dbReference type="SMART" id="SM00387">
    <property type="entry name" value="HATPase_c"/>
    <property type="match status" value="1"/>
</dbReference>
<evidence type="ECO:0000256" key="12">
    <source>
        <dbReference type="SAM" id="Phobius"/>
    </source>
</evidence>
<dbReference type="AlphaFoldDB" id="A0A1I2EJH9"/>
<evidence type="ECO:0000256" key="3">
    <source>
        <dbReference type="ARBA" id="ARBA00012438"/>
    </source>
</evidence>
<dbReference type="InterPro" id="IPR003660">
    <property type="entry name" value="HAMP_dom"/>
</dbReference>
<keyword evidence="7 16" id="KW-0418">Kinase</keyword>
<keyword evidence="6" id="KW-0808">Transferase</keyword>
<evidence type="ECO:0000259" key="15">
    <source>
        <dbReference type="PROSITE" id="PS50894"/>
    </source>
</evidence>
<dbReference type="InterPro" id="IPR000700">
    <property type="entry name" value="PAS-assoc_C"/>
</dbReference>
<dbReference type="FunFam" id="3.30.565.10:FF:000016">
    <property type="entry name" value="Chemotaxis protein CheA, putative"/>
    <property type="match status" value="1"/>
</dbReference>
<dbReference type="SMART" id="SM00304">
    <property type="entry name" value="HAMP"/>
    <property type="match status" value="1"/>
</dbReference>
<evidence type="ECO:0000256" key="5">
    <source>
        <dbReference type="ARBA" id="ARBA00022553"/>
    </source>
</evidence>
<comment type="subcellular location">
    <subcellularLocation>
        <location evidence="2">Membrane</location>
    </subcellularLocation>
</comment>
<evidence type="ECO:0000256" key="11">
    <source>
        <dbReference type="SAM" id="Coils"/>
    </source>
</evidence>
<dbReference type="PRINTS" id="PR00344">
    <property type="entry name" value="BCTRLSENSOR"/>
</dbReference>
<dbReference type="SUPFAM" id="SSF158472">
    <property type="entry name" value="HAMP domain-like"/>
    <property type="match status" value="1"/>
</dbReference>
<evidence type="ECO:0000256" key="2">
    <source>
        <dbReference type="ARBA" id="ARBA00004370"/>
    </source>
</evidence>
<dbReference type="PANTHER" id="PTHR43395:SF10">
    <property type="entry name" value="CHEMOTAXIS PROTEIN CHEA"/>
    <property type="match status" value="1"/>
</dbReference>
<evidence type="ECO:0000256" key="10">
    <source>
        <dbReference type="PROSITE-ProRule" id="PRU00110"/>
    </source>
</evidence>